<dbReference type="Gene3D" id="2.40.50.100">
    <property type="match status" value="1"/>
</dbReference>
<dbReference type="PANTHER" id="PTHR12686">
    <property type="entry name" value="3'-5' EXORIBONUCLEASE CSL4-RELATED"/>
    <property type="match status" value="1"/>
</dbReference>
<dbReference type="PANTHER" id="PTHR12686:SF8">
    <property type="entry name" value="EXOSOME COMPLEX COMPONENT CSL4"/>
    <property type="match status" value="1"/>
</dbReference>
<dbReference type="EMBL" id="CAKKNE010000002">
    <property type="protein sequence ID" value="CAH0369883.1"/>
    <property type="molecule type" value="Genomic_DNA"/>
</dbReference>
<dbReference type="Pfam" id="PF14382">
    <property type="entry name" value="ECR1_N"/>
    <property type="match status" value="1"/>
</dbReference>
<reference evidence="5" key="1">
    <citation type="submission" date="2021-11" db="EMBL/GenBank/DDBJ databases">
        <authorList>
            <consortium name="Genoscope - CEA"/>
            <person name="William W."/>
        </authorList>
    </citation>
    <scope>NUCLEOTIDE SEQUENCE</scope>
</reference>
<feature type="domain" description="Exosome complex component N-terminal" evidence="4">
    <location>
        <begin position="50"/>
        <end position="86"/>
    </location>
</feature>
<dbReference type="InterPro" id="IPR025721">
    <property type="entry name" value="Exosome_cplx_N_dom"/>
</dbReference>
<dbReference type="GO" id="GO:0005730">
    <property type="term" value="C:nucleolus"/>
    <property type="evidence" value="ECO:0007669"/>
    <property type="project" value="UniProtKB-SubCell"/>
</dbReference>
<dbReference type="OrthoDB" id="440760at2759"/>
<protein>
    <recommendedName>
        <fullName evidence="4">Exosome complex component N-terminal domain-containing protein</fullName>
    </recommendedName>
</protein>
<dbReference type="Proteomes" id="UP000789595">
    <property type="component" value="Unassembled WGS sequence"/>
</dbReference>
<organism evidence="5 6">
    <name type="scientific">Pelagomonas calceolata</name>
    <dbReference type="NCBI Taxonomy" id="35677"/>
    <lineage>
        <taxon>Eukaryota</taxon>
        <taxon>Sar</taxon>
        <taxon>Stramenopiles</taxon>
        <taxon>Ochrophyta</taxon>
        <taxon>Pelagophyceae</taxon>
        <taxon>Pelagomonadales</taxon>
        <taxon>Pelagomonadaceae</taxon>
        <taxon>Pelagomonas</taxon>
    </lineage>
</organism>
<accession>A0A8J2SDX2</accession>
<dbReference type="SUPFAM" id="SSF50249">
    <property type="entry name" value="Nucleic acid-binding proteins"/>
    <property type="match status" value="1"/>
</dbReference>
<dbReference type="GO" id="GO:0005737">
    <property type="term" value="C:cytoplasm"/>
    <property type="evidence" value="ECO:0007669"/>
    <property type="project" value="TreeGrafter"/>
</dbReference>
<comment type="subcellular location">
    <subcellularLocation>
        <location evidence="1">Nucleus</location>
        <location evidence="1">Nucleolus</location>
    </subcellularLocation>
</comment>
<dbReference type="InterPro" id="IPR039771">
    <property type="entry name" value="Csl4"/>
</dbReference>
<dbReference type="AlphaFoldDB" id="A0A8J2SDX2"/>
<comment type="caution">
    <text evidence="5">The sequence shown here is derived from an EMBL/GenBank/DDBJ whole genome shotgun (WGS) entry which is preliminary data.</text>
</comment>
<evidence type="ECO:0000256" key="3">
    <source>
        <dbReference type="SAM" id="MobiDB-lite"/>
    </source>
</evidence>
<evidence type="ECO:0000313" key="6">
    <source>
        <dbReference type="Proteomes" id="UP000789595"/>
    </source>
</evidence>
<dbReference type="GO" id="GO:0006396">
    <property type="term" value="P:RNA processing"/>
    <property type="evidence" value="ECO:0007669"/>
    <property type="project" value="InterPro"/>
</dbReference>
<gene>
    <name evidence="5" type="ORF">PECAL_2P30270</name>
</gene>
<sequence length="195" mass="19608">MAQNKKKSKAKGKGKPPVKKAGKAAKKSSATATAAAAVAAAPGIVEAGALAAPGDVLGSTATHKCGPGTFARDGTIVASLAGTVQINDDVIETIREGRRPAIAVGVEVIGVVTRTNRTNALLDLVAAGGAALDFPARATLRREDALPPGRDASNLDLTAQFAGRDLVRAVVVAVDDAARYHVSVAPEGMGLVRSA</sequence>
<proteinExistence type="predicted"/>
<keyword evidence="2" id="KW-0271">Exosome</keyword>
<evidence type="ECO:0000313" key="5">
    <source>
        <dbReference type="EMBL" id="CAH0369883.1"/>
    </source>
</evidence>
<evidence type="ECO:0000256" key="1">
    <source>
        <dbReference type="ARBA" id="ARBA00004604"/>
    </source>
</evidence>
<dbReference type="Gene3D" id="2.40.50.140">
    <property type="entry name" value="Nucleic acid-binding proteins"/>
    <property type="match status" value="1"/>
</dbReference>
<feature type="region of interest" description="Disordered" evidence="3">
    <location>
        <begin position="1"/>
        <end position="26"/>
    </location>
</feature>
<dbReference type="GO" id="GO:0000176">
    <property type="term" value="C:nuclear exosome (RNase complex)"/>
    <property type="evidence" value="ECO:0007669"/>
    <property type="project" value="TreeGrafter"/>
</dbReference>
<dbReference type="InterPro" id="IPR012340">
    <property type="entry name" value="NA-bd_OB-fold"/>
</dbReference>
<evidence type="ECO:0000256" key="2">
    <source>
        <dbReference type="ARBA" id="ARBA00022835"/>
    </source>
</evidence>
<keyword evidence="6" id="KW-1185">Reference proteome</keyword>
<name>A0A8J2SDX2_9STRA</name>
<evidence type="ECO:0000259" key="4">
    <source>
        <dbReference type="Pfam" id="PF14382"/>
    </source>
</evidence>
<dbReference type="SUPFAM" id="SSF110324">
    <property type="entry name" value="Ribosomal L27 protein-like"/>
    <property type="match status" value="1"/>
</dbReference>